<accession>A0ABQ1Q866</accession>
<feature type="domain" description="DUF6504" evidence="1">
    <location>
        <begin position="35"/>
        <end position="160"/>
    </location>
</feature>
<dbReference type="InterPro" id="IPR045443">
    <property type="entry name" value="DUF6504"/>
</dbReference>
<dbReference type="EMBL" id="BMCK01000002">
    <property type="protein sequence ID" value="GGD18617.1"/>
    <property type="molecule type" value="Genomic_DNA"/>
</dbReference>
<proteinExistence type="predicted"/>
<dbReference type="Proteomes" id="UP000630594">
    <property type="component" value="Unassembled WGS sequence"/>
</dbReference>
<protein>
    <recommendedName>
        <fullName evidence="1">DUF6504 domain-containing protein</fullName>
    </recommendedName>
</protein>
<dbReference type="Pfam" id="PF20114">
    <property type="entry name" value="DUF6504"/>
    <property type="match status" value="1"/>
</dbReference>
<evidence type="ECO:0000313" key="2">
    <source>
        <dbReference type="EMBL" id="GGD18617.1"/>
    </source>
</evidence>
<comment type="caution">
    <text evidence="2">The sequence shown here is derived from an EMBL/GenBank/DDBJ whole genome shotgun (WGS) entry which is preliminary data.</text>
</comment>
<reference evidence="3" key="1">
    <citation type="journal article" date="2019" name="Int. J. Syst. Evol. Microbiol.">
        <title>The Global Catalogue of Microorganisms (GCM) 10K type strain sequencing project: providing services to taxonomists for standard genome sequencing and annotation.</title>
        <authorList>
            <consortium name="The Broad Institute Genomics Platform"/>
            <consortium name="The Broad Institute Genome Sequencing Center for Infectious Disease"/>
            <person name="Wu L."/>
            <person name="Ma J."/>
        </authorList>
    </citation>
    <scope>NUCLEOTIDE SEQUENCE [LARGE SCALE GENOMIC DNA]</scope>
    <source>
        <strain evidence="3">CCM 7403</strain>
    </source>
</reference>
<name>A0ABQ1Q866_9ACTN</name>
<gene>
    <name evidence="2" type="ORF">GCM10007231_17180</name>
</gene>
<evidence type="ECO:0000313" key="3">
    <source>
        <dbReference type="Proteomes" id="UP000630594"/>
    </source>
</evidence>
<organism evidence="2 3">
    <name type="scientific">Nocardioides daphniae</name>
    <dbReference type="NCBI Taxonomy" id="402297"/>
    <lineage>
        <taxon>Bacteria</taxon>
        <taxon>Bacillati</taxon>
        <taxon>Actinomycetota</taxon>
        <taxon>Actinomycetes</taxon>
        <taxon>Propionibacteriales</taxon>
        <taxon>Nocardioidaceae</taxon>
        <taxon>Nocardioides</taxon>
    </lineage>
</organism>
<keyword evidence="3" id="KW-1185">Reference proteome</keyword>
<sequence>MFEHVFELVSVVVTSTPTTAGASQGSLTAEEDVMRRYDDPVEVRRGQVAGQGSEQSLEAPEQFLWHGRVWKVRSVVARWVETGPWWQSSRARSVIGAEVGEADHLPHQRDWDELEGDLLAEREFWRVEAGRPVAREPQEGPTSGVFDLSYDAIDGRWQLVGCLD</sequence>
<evidence type="ECO:0000259" key="1">
    <source>
        <dbReference type="Pfam" id="PF20114"/>
    </source>
</evidence>